<dbReference type="Pfam" id="PF13976">
    <property type="entry name" value="gag_pre-integrs"/>
    <property type="match status" value="1"/>
</dbReference>
<dbReference type="GO" id="GO:0008270">
    <property type="term" value="F:zinc ion binding"/>
    <property type="evidence" value="ECO:0007669"/>
    <property type="project" value="UniProtKB-KW"/>
</dbReference>
<name>A0A1B5Z811_TRISU</name>
<keyword evidence="2" id="KW-0863">Zinc-finger</keyword>
<dbReference type="InterPro" id="IPR001878">
    <property type="entry name" value="Znf_CCHC"/>
</dbReference>
<dbReference type="Pfam" id="PF00098">
    <property type="entry name" value="zf-CCHC"/>
    <property type="match status" value="1"/>
</dbReference>
<evidence type="ECO:0000256" key="3">
    <source>
        <dbReference type="SAM" id="MobiDB-lite"/>
    </source>
</evidence>
<evidence type="ECO:0000313" key="5">
    <source>
        <dbReference type="EMBL" id="GAU10241.1"/>
    </source>
</evidence>
<keyword evidence="1" id="KW-0378">Hydrolase</keyword>
<dbReference type="PANTHER" id="PTHR42648:SF18">
    <property type="entry name" value="RETROTRANSPOSON, UNCLASSIFIED-LIKE PROTEIN"/>
    <property type="match status" value="1"/>
</dbReference>
<dbReference type="EMBL" id="BCLP01044101">
    <property type="protein sequence ID" value="GAU10241.1"/>
    <property type="molecule type" value="Genomic_DNA"/>
</dbReference>
<dbReference type="InterPro" id="IPR054722">
    <property type="entry name" value="PolX-like_BBD"/>
</dbReference>
<dbReference type="AlphaFoldDB" id="A0A1B5Z811"/>
<evidence type="ECO:0000313" key="6">
    <source>
        <dbReference type="Proteomes" id="UP000242715"/>
    </source>
</evidence>
<dbReference type="Pfam" id="PF22936">
    <property type="entry name" value="Pol_BBD"/>
    <property type="match status" value="1"/>
</dbReference>
<reference evidence="6" key="1">
    <citation type="journal article" date="2017" name="Front. Plant Sci.">
        <title>Climate Clever Clovers: New Paradigm to Reduce the Environmental Footprint of Ruminants by Breeding Low Methanogenic Forages Utilizing Haplotype Variation.</title>
        <authorList>
            <person name="Kaur P."/>
            <person name="Appels R."/>
            <person name="Bayer P.E."/>
            <person name="Keeble-Gagnere G."/>
            <person name="Wang J."/>
            <person name="Hirakawa H."/>
            <person name="Shirasawa K."/>
            <person name="Vercoe P."/>
            <person name="Stefanova K."/>
            <person name="Durmic Z."/>
            <person name="Nichols P."/>
            <person name="Revell C."/>
            <person name="Isobe S.N."/>
            <person name="Edwards D."/>
            <person name="Erskine W."/>
        </authorList>
    </citation>
    <scope>NUCLEOTIDE SEQUENCE [LARGE SCALE GENOMIC DNA]</scope>
    <source>
        <strain evidence="6">cv. Daliak</strain>
    </source>
</reference>
<keyword evidence="6" id="KW-1185">Reference proteome</keyword>
<dbReference type="GO" id="GO:0003676">
    <property type="term" value="F:nucleic acid binding"/>
    <property type="evidence" value="ECO:0007669"/>
    <property type="project" value="InterPro"/>
</dbReference>
<dbReference type="PROSITE" id="PS50158">
    <property type="entry name" value="ZF_CCHC"/>
    <property type="match status" value="1"/>
</dbReference>
<dbReference type="InterPro" id="IPR036875">
    <property type="entry name" value="Znf_CCHC_sf"/>
</dbReference>
<dbReference type="OrthoDB" id="1432157at2759"/>
<dbReference type="PANTHER" id="PTHR42648">
    <property type="entry name" value="TRANSPOSASE, PUTATIVE-RELATED"/>
    <property type="match status" value="1"/>
</dbReference>
<dbReference type="GO" id="GO:0006508">
    <property type="term" value="P:proteolysis"/>
    <property type="evidence" value="ECO:0007669"/>
    <property type="project" value="UniProtKB-KW"/>
</dbReference>
<dbReference type="SUPFAM" id="SSF57756">
    <property type="entry name" value="Retrovirus zinc finger-like domains"/>
    <property type="match status" value="1"/>
</dbReference>
<keyword evidence="2" id="KW-0479">Metal-binding</keyword>
<dbReference type="Pfam" id="PF14223">
    <property type="entry name" value="Retrotran_gag_2"/>
    <property type="match status" value="1"/>
</dbReference>
<feature type="compositionally biased region" description="Basic residues" evidence="3">
    <location>
        <begin position="77"/>
        <end position="92"/>
    </location>
</feature>
<protein>
    <recommendedName>
        <fullName evidence="4">CCHC-type domain-containing protein</fullName>
    </recommendedName>
</protein>
<sequence>MTSHGERVEQVTVVEKILRSIPAKFNFVVCAIEQSNDVTTMSIDELQASLLVQEQRMKGQQVTSGEQALKVNNGGRGARRGRGRSSSRGRGRGRITKENIECYKCHKLGHYQNECPEWGEGNANYAEFLDEEETLLMARTNSEELKNEAWFLDSGCSNHMVGNKNWLYEFDENYRDSVKLGDDSKMSVMGKGNVKLNIGGKTHIITGVFYIPGLKSNLLSIGQIQQRNVTVVFKNDTCKIYHNDKGLLFTTQMTANRIYGHLSFKGLNTLVKKEMVKGLPPLEDSNENCCDCLTGKQHRDPIPKQAMWRAKLKLELVHSDICGPLNQKSNGGN</sequence>
<dbReference type="Gene3D" id="4.10.60.10">
    <property type="entry name" value="Zinc finger, CCHC-type"/>
    <property type="match status" value="1"/>
</dbReference>
<accession>A0A1B5Z811</accession>
<dbReference type="SMART" id="SM00343">
    <property type="entry name" value="ZnF_C2HC"/>
    <property type="match status" value="1"/>
</dbReference>
<feature type="non-terminal residue" evidence="5">
    <location>
        <position position="333"/>
    </location>
</feature>
<dbReference type="InterPro" id="IPR025724">
    <property type="entry name" value="GAG-pre-integrase_dom"/>
</dbReference>
<feature type="region of interest" description="Disordered" evidence="3">
    <location>
        <begin position="61"/>
        <end position="92"/>
    </location>
</feature>
<dbReference type="GO" id="GO:0008233">
    <property type="term" value="F:peptidase activity"/>
    <property type="evidence" value="ECO:0007669"/>
    <property type="project" value="UniProtKB-KW"/>
</dbReference>
<feature type="domain" description="CCHC-type" evidence="4">
    <location>
        <begin position="102"/>
        <end position="117"/>
    </location>
</feature>
<dbReference type="Proteomes" id="UP000242715">
    <property type="component" value="Unassembled WGS sequence"/>
</dbReference>
<gene>
    <name evidence="5" type="ORF">TSUD_420250</name>
</gene>
<evidence type="ECO:0000259" key="4">
    <source>
        <dbReference type="PROSITE" id="PS50158"/>
    </source>
</evidence>
<dbReference type="InterPro" id="IPR039537">
    <property type="entry name" value="Retrotran_Ty1/copia-like"/>
</dbReference>
<proteinExistence type="predicted"/>
<keyword evidence="1" id="KW-0645">Protease</keyword>
<evidence type="ECO:0000256" key="2">
    <source>
        <dbReference type="PROSITE-ProRule" id="PRU00047"/>
    </source>
</evidence>
<evidence type="ECO:0000256" key="1">
    <source>
        <dbReference type="ARBA" id="ARBA00022670"/>
    </source>
</evidence>
<organism evidence="5 6">
    <name type="scientific">Trifolium subterraneum</name>
    <name type="common">Subterranean clover</name>
    <dbReference type="NCBI Taxonomy" id="3900"/>
    <lineage>
        <taxon>Eukaryota</taxon>
        <taxon>Viridiplantae</taxon>
        <taxon>Streptophyta</taxon>
        <taxon>Embryophyta</taxon>
        <taxon>Tracheophyta</taxon>
        <taxon>Spermatophyta</taxon>
        <taxon>Magnoliopsida</taxon>
        <taxon>eudicotyledons</taxon>
        <taxon>Gunneridae</taxon>
        <taxon>Pentapetalae</taxon>
        <taxon>rosids</taxon>
        <taxon>fabids</taxon>
        <taxon>Fabales</taxon>
        <taxon>Fabaceae</taxon>
        <taxon>Papilionoideae</taxon>
        <taxon>50 kb inversion clade</taxon>
        <taxon>NPAAA clade</taxon>
        <taxon>Hologalegina</taxon>
        <taxon>IRL clade</taxon>
        <taxon>Trifolieae</taxon>
        <taxon>Trifolium</taxon>
    </lineage>
</organism>
<comment type="caution">
    <text evidence="5">The sequence shown here is derived from an EMBL/GenBank/DDBJ whole genome shotgun (WGS) entry which is preliminary data.</text>
</comment>
<keyword evidence="2" id="KW-0862">Zinc</keyword>